<feature type="compositionally biased region" description="Low complexity" evidence="1">
    <location>
        <begin position="287"/>
        <end position="314"/>
    </location>
</feature>
<feature type="transmembrane region" description="Helical" evidence="2">
    <location>
        <begin position="329"/>
        <end position="352"/>
    </location>
</feature>
<organism evidence="3 4">
    <name type="scientific">Podospora appendiculata</name>
    <dbReference type="NCBI Taxonomy" id="314037"/>
    <lineage>
        <taxon>Eukaryota</taxon>
        <taxon>Fungi</taxon>
        <taxon>Dikarya</taxon>
        <taxon>Ascomycota</taxon>
        <taxon>Pezizomycotina</taxon>
        <taxon>Sordariomycetes</taxon>
        <taxon>Sordariomycetidae</taxon>
        <taxon>Sordariales</taxon>
        <taxon>Podosporaceae</taxon>
        <taxon>Podospora</taxon>
    </lineage>
</organism>
<gene>
    <name evidence="3" type="ORF">B0T22DRAFT_148825</name>
</gene>
<proteinExistence type="predicted"/>
<dbReference type="Proteomes" id="UP001270362">
    <property type="component" value="Unassembled WGS sequence"/>
</dbReference>
<comment type="caution">
    <text evidence="3">The sequence shown here is derived from an EMBL/GenBank/DDBJ whole genome shotgun (WGS) entry which is preliminary data.</text>
</comment>
<reference evidence="3" key="1">
    <citation type="journal article" date="2023" name="Mol. Phylogenet. Evol.">
        <title>Genome-scale phylogeny and comparative genomics of the fungal order Sordariales.</title>
        <authorList>
            <person name="Hensen N."/>
            <person name="Bonometti L."/>
            <person name="Westerberg I."/>
            <person name="Brannstrom I.O."/>
            <person name="Guillou S."/>
            <person name="Cros-Aarteil S."/>
            <person name="Calhoun S."/>
            <person name="Haridas S."/>
            <person name="Kuo A."/>
            <person name="Mondo S."/>
            <person name="Pangilinan J."/>
            <person name="Riley R."/>
            <person name="LaButti K."/>
            <person name="Andreopoulos B."/>
            <person name="Lipzen A."/>
            <person name="Chen C."/>
            <person name="Yan M."/>
            <person name="Daum C."/>
            <person name="Ng V."/>
            <person name="Clum A."/>
            <person name="Steindorff A."/>
            <person name="Ohm R.A."/>
            <person name="Martin F."/>
            <person name="Silar P."/>
            <person name="Natvig D.O."/>
            <person name="Lalanne C."/>
            <person name="Gautier V."/>
            <person name="Ament-Velasquez S.L."/>
            <person name="Kruys A."/>
            <person name="Hutchinson M.I."/>
            <person name="Powell A.J."/>
            <person name="Barry K."/>
            <person name="Miller A.N."/>
            <person name="Grigoriev I.V."/>
            <person name="Debuchy R."/>
            <person name="Gladieux P."/>
            <person name="Hiltunen Thoren M."/>
            <person name="Johannesson H."/>
        </authorList>
    </citation>
    <scope>NUCLEOTIDE SEQUENCE</scope>
    <source>
        <strain evidence="3">CBS 314.62</strain>
    </source>
</reference>
<name>A0AAE0X946_9PEZI</name>
<dbReference type="AlphaFoldDB" id="A0AAE0X946"/>
<sequence>MLLSRPASLMSLQLKQCNGGPSTPPPGFTCPSGQSCIWLAGNTTLLCCPAGSNCSSIAPTSCNVSLFDAQTHPESLVKSTTLDATLPPCGADKCCPFGYSCGVGNRSMVCVMNQDQSVLPLDRFSSGLNRVQNLTALKDSYSSPTMFSSIPSSELPASLLITLDSSASETQFPTSSAAAPSTTSRLRLLAVPPPSSKNLPAAQSAASVSGDLPTFTESRISSARIKPTTIISSSLSPSTNTTSIPLLTNSPLSTPLSTKLPPSWSATPSAPSLFSLELSKPSPPSSTQPTDNSPNPLPSSSPTTTTTTTTTNDSQDASSFGSAMIEARVFVPIIVACVVWVALVSSLLIWCWRRNTRPVPFVICNTRAPSRYRRSVSATRWLEKAELEAVEKPTVSMGEKDDHDDARSAVSLAATDGEEAGPVELPAAPVLRSRVLC</sequence>
<protein>
    <submittedName>
        <fullName evidence="3">Uncharacterized protein</fullName>
    </submittedName>
</protein>
<keyword evidence="2" id="KW-0812">Transmembrane</keyword>
<feature type="region of interest" description="Disordered" evidence="1">
    <location>
        <begin position="275"/>
        <end position="317"/>
    </location>
</feature>
<keyword evidence="2" id="KW-0472">Membrane</keyword>
<evidence type="ECO:0000313" key="4">
    <source>
        <dbReference type="Proteomes" id="UP001270362"/>
    </source>
</evidence>
<keyword evidence="2" id="KW-1133">Transmembrane helix</keyword>
<evidence type="ECO:0000256" key="1">
    <source>
        <dbReference type="SAM" id="MobiDB-lite"/>
    </source>
</evidence>
<keyword evidence="4" id="KW-1185">Reference proteome</keyword>
<evidence type="ECO:0000256" key="2">
    <source>
        <dbReference type="SAM" id="Phobius"/>
    </source>
</evidence>
<feature type="region of interest" description="Disordered" evidence="1">
    <location>
        <begin position="190"/>
        <end position="211"/>
    </location>
</feature>
<reference evidence="3" key="2">
    <citation type="submission" date="2023-06" db="EMBL/GenBank/DDBJ databases">
        <authorList>
            <consortium name="Lawrence Berkeley National Laboratory"/>
            <person name="Haridas S."/>
            <person name="Hensen N."/>
            <person name="Bonometti L."/>
            <person name="Westerberg I."/>
            <person name="Brannstrom I.O."/>
            <person name="Guillou S."/>
            <person name="Cros-Aarteil S."/>
            <person name="Calhoun S."/>
            <person name="Kuo A."/>
            <person name="Mondo S."/>
            <person name="Pangilinan J."/>
            <person name="Riley R."/>
            <person name="Labutti K."/>
            <person name="Andreopoulos B."/>
            <person name="Lipzen A."/>
            <person name="Chen C."/>
            <person name="Yanf M."/>
            <person name="Daum C."/>
            <person name="Ng V."/>
            <person name="Clum A."/>
            <person name="Steindorff A."/>
            <person name="Ohm R."/>
            <person name="Martin F."/>
            <person name="Silar P."/>
            <person name="Natvig D."/>
            <person name="Lalanne C."/>
            <person name="Gautier V."/>
            <person name="Ament-Velasquez S.L."/>
            <person name="Kruys A."/>
            <person name="Hutchinson M.I."/>
            <person name="Powell A.J."/>
            <person name="Barry K."/>
            <person name="Miller A.N."/>
            <person name="Grigoriev I.V."/>
            <person name="Debuchy R."/>
            <person name="Gladieux P."/>
            <person name="Thoren M.H."/>
            <person name="Johannesson H."/>
        </authorList>
    </citation>
    <scope>NUCLEOTIDE SEQUENCE</scope>
    <source>
        <strain evidence="3">CBS 314.62</strain>
    </source>
</reference>
<accession>A0AAE0X946</accession>
<evidence type="ECO:0000313" key="3">
    <source>
        <dbReference type="EMBL" id="KAK3688257.1"/>
    </source>
</evidence>
<dbReference type="EMBL" id="JAULSO010000002">
    <property type="protein sequence ID" value="KAK3688257.1"/>
    <property type="molecule type" value="Genomic_DNA"/>
</dbReference>